<evidence type="ECO:0000259" key="2">
    <source>
        <dbReference type="Pfam" id="PF13474"/>
    </source>
</evidence>
<dbReference type="InterPro" id="IPR037401">
    <property type="entry name" value="SnoaL-like"/>
</dbReference>
<evidence type="ECO:0000313" key="3">
    <source>
        <dbReference type="EMBL" id="SUZ70120.1"/>
    </source>
</evidence>
<reference evidence="3" key="1">
    <citation type="submission" date="2018-05" db="EMBL/GenBank/DDBJ databases">
        <authorList>
            <person name="Lanie J.A."/>
            <person name="Ng W.-L."/>
            <person name="Kazmierczak K.M."/>
            <person name="Andrzejewski T.M."/>
            <person name="Davidsen T.M."/>
            <person name="Wayne K.J."/>
            <person name="Tettelin H."/>
            <person name="Glass J.I."/>
            <person name="Rusch D."/>
            <person name="Podicherti R."/>
            <person name="Tsui H.-C.T."/>
            <person name="Winkler M.E."/>
        </authorList>
    </citation>
    <scope>NUCLEOTIDE SEQUENCE</scope>
</reference>
<protein>
    <recommendedName>
        <fullName evidence="2">SnoaL-like domain-containing protein</fullName>
    </recommendedName>
</protein>
<gene>
    <name evidence="3" type="ORF">METZ01_LOCUS22974</name>
</gene>
<dbReference type="Gene3D" id="3.10.450.50">
    <property type="match status" value="1"/>
</dbReference>
<accession>A0A381PT79</accession>
<name>A0A381PT79_9ZZZZ</name>
<sequence>MRTMLIACVALLLITPMASADDLDEIRVSFEAAVANLNAGNLDGFLDTVHNDALSFYSCGPTSGKQGREACALDWQLFFNTTTGARFETKNTEYRIVGTVGFAYGEYALSVNYNDQGRQTVHEGRYTMTYTKIDGEWRIAMQHNTPAGDAPQPVRNLQPSKES</sequence>
<dbReference type="SUPFAM" id="SSF54427">
    <property type="entry name" value="NTF2-like"/>
    <property type="match status" value="1"/>
</dbReference>
<organism evidence="3">
    <name type="scientific">marine metagenome</name>
    <dbReference type="NCBI Taxonomy" id="408172"/>
    <lineage>
        <taxon>unclassified sequences</taxon>
        <taxon>metagenomes</taxon>
        <taxon>ecological metagenomes</taxon>
    </lineage>
</organism>
<evidence type="ECO:0000256" key="1">
    <source>
        <dbReference type="SAM" id="MobiDB-lite"/>
    </source>
</evidence>
<dbReference type="EMBL" id="UINC01001082">
    <property type="protein sequence ID" value="SUZ70120.1"/>
    <property type="molecule type" value="Genomic_DNA"/>
</dbReference>
<feature type="domain" description="SnoaL-like" evidence="2">
    <location>
        <begin position="30"/>
        <end position="143"/>
    </location>
</feature>
<dbReference type="AlphaFoldDB" id="A0A381PT79"/>
<feature type="region of interest" description="Disordered" evidence="1">
    <location>
        <begin position="144"/>
        <end position="163"/>
    </location>
</feature>
<dbReference type="Pfam" id="PF13474">
    <property type="entry name" value="SnoaL_3"/>
    <property type="match status" value="1"/>
</dbReference>
<dbReference type="InterPro" id="IPR032710">
    <property type="entry name" value="NTF2-like_dom_sf"/>
</dbReference>
<proteinExistence type="predicted"/>